<dbReference type="PANTHER" id="PTHR24286:SF24">
    <property type="entry name" value="LANOSTEROL 14-ALPHA DEMETHYLASE"/>
    <property type="match status" value="1"/>
</dbReference>
<dbReference type="InterPro" id="IPR036396">
    <property type="entry name" value="Cyt_P450_sf"/>
</dbReference>
<dbReference type="InterPro" id="IPR001128">
    <property type="entry name" value="Cyt_P450"/>
</dbReference>
<comment type="similarity">
    <text evidence="2 9">Belongs to the cytochrome P450 family.</text>
</comment>
<keyword evidence="11" id="KW-1185">Reference proteome</keyword>
<evidence type="ECO:0000256" key="3">
    <source>
        <dbReference type="ARBA" id="ARBA00022617"/>
    </source>
</evidence>
<organism evidence="10 11">
    <name type="scientific">Pelagicoccus albus</name>
    <dbReference type="NCBI Taxonomy" id="415222"/>
    <lineage>
        <taxon>Bacteria</taxon>
        <taxon>Pseudomonadati</taxon>
        <taxon>Verrucomicrobiota</taxon>
        <taxon>Opitutia</taxon>
        <taxon>Puniceicoccales</taxon>
        <taxon>Pelagicoccaceae</taxon>
        <taxon>Pelagicoccus</taxon>
    </lineage>
</organism>
<dbReference type="AlphaFoldDB" id="A0A7X1B905"/>
<dbReference type="PROSITE" id="PS00086">
    <property type="entry name" value="CYTOCHROME_P450"/>
    <property type="match status" value="1"/>
</dbReference>
<dbReference type="EMBL" id="JACHVC010000013">
    <property type="protein sequence ID" value="MBC2607915.1"/>
    <property type="molecule type" value="Genomic_DNA"/>
</dbReference>
<dbReference type="GO" id="GO:0016705">
    <property type="term" value="F:oxidoreductase activity, acting on paired donors, with incorporation or reduction of molecular oxygen"/>
    <property type="evidence" value="ECO:0007669"/>
    <property type="project" value="InterPro"/>
</dbReference>
<dbReference type="CDD" id="cd00302">
    <property type="entry name" value="cytochrome_P450"/>
    <property type="match status" value="1"/>
</dbReference>
<keyword evidence="4 8" id="KW-0479">Metal-binding</keyword>
<dbReference type="GO" id="GO:0004497">
    <property type="term" value="F:monooxygenase activity"/>
    <property type="evidence" value="ECO:0007669"/>
    <property type="project" value="UniProtKB-KW"/>
</dbReference>
<name>A0A7X1B905_9BACT</name>
<evidence type="ECO:0000256" key="2">
    <source>
        <dbReference type="ARBA" id="ARBA00010617"/>
    </source>
</evidence>
<evidence type="ECO:0000256" key="9">
    <source>
        <dbReference type="RuleBase" id="RU000461"/>
    </source>
</evidence>
<comment type="caution">
    <text evidence="10">The sequence shown here is derived from an EMBL/GenBank/DDBJ whole genome shotgun (WGS) entry which is preliminary data.</text>
</comment>
<dbReference type="InterPro" id="IPR002401">
    <property type="entry name" value="Cyt_P450_E_grp-I"/>
</dbReference>
<dbReference type="GO" id="GO:0016125">
    <property type="term" value="P:sterol metabolic process"/>
    <property type="evidence" value="ECO:0007669"/>
    <property type="project" value="TreeGrafter"/>
</dbReference>
<evidence type="ECO:0000256" key="1">
    <source>
        <dbReference type="ARBA" id="ARBA00001971"/>
    </source>
</evidence>
<dbReference type="PRINTS" id="PR00463">
    <property type="entry name" value="EP450I"/>
</dbReference>
<gene>
    <name evidence="10" type="ORF">H5P27_17810</name>
</gene>
<proteinExistence type="inferred from homology"/>
<sequence>MIQEVKKTFATLPSYEPKNDRGVAQTWDKAFSVDPIGTVVDSYREAGPIFKIKHHGEERVAMAGVKANHFIWGDKELWDYPTSNRHFREQFSDRYLNQLEGVEYAKKRRRVTAGFKPSVIMPHTAAMGESIHREIARNKGEWIPFRLFCMRIIIKMTSRALMQVELPDGMDETMAISNKMMLKAESLGPWRHLYYLRPDRIYRRKKIFRYLNSIIEDREKNGSPGNDVLSMSLAAHPKDEPPIPRYELIHDLSQLMMAGSTTTSQMVLWNVLMTTQTPEWKEKMDAELSNWETDRFTNMKEWPCLKAACMEIERFRPPSMAFHRLTKKAFEFDGYEIPAKTWVTHLHTLGHYIDECYEDPLAFKPERFMEGSGMPDRDVHGLFGGGAHVCAGVPLARVLQPTAVGNILRYYDIEYQTPPSTEAKLDVVLAPRDDIMVKFHPKSS</sequence>
<evidence type="ECO:0000313" key="10">
    <source>
        <dbReference type="EMBL" id="MBC2607915.1"/>
    </source>
</evidence>
<dbReference type="Proteomes" id="UP000526501">
    <property type="component" value="Unassembled WGS sequence"/>
</dbReference>
<evidence type="ECO:0000256" key="7">
    <source>
        <dbReference type="ARBA" id="ARBA00023033"/>
    </source>
</evidence>
<evidence type="ECO:0000313" key="11">
    <source>
        <dbReference type="Proteomes" id="UP000526501"/>
    </source>
</evidence>
<evidence type="ECO:0000256" key="8">
    <source>
        <dbReference type="PIRSR" id="PIRSR602401-1"/>
    </source>
</evidence>
<keyword evidence="5 9" id="KW-0560">Oxidoreductase</keyword>
<keyword evidence="3 8" id="KW-0349">Heme</keyword>
<evidence type="ECO:0000256" key="4">
    <source>
        <dbReference type="ARBA" id="ARBA00022723"/>
    </source>
</evidence>
<keyword evidence="6 8" id="KW-0408">Iron</keyword>
<dbReference type="InterPro" id="IPR017972">
    <property type="entry name" value="Cyt_P450_CS"/>
</dbReference>
<comment type="cofactor">
    <cofactor evidence="1 8">
        <name>heme</name>
        <dbReference type="ChEBI" id="CHEBI:30413"/>
    </cofactor>
</comment>
<accession>A0A7X1B905</accession>
<evidence type="ECO:0000256" key="6">
    <source>
        <dbReference type="ARBA" id="ARBA00023004"/>
    </source>
</evidence>
<keyword evidence="7 9" id="KW-0503">Monooxygenase</keyword>
<dbReference type="SUPFAM" id="SSF48264">
    <property type="entry name" value="Cytochrome P450"/>
    <property type="match status" value="1"/>
</dbReference>
<reference evidence="10 11" key="1">
    <citation type="submission" date="2020-07" db="EMBL/GenBank/DDBJ databases">
        <authorList>
            <person name="Feng X."/>
        </authorList>
    </citation>
    <scope>NUCLEOTIDE SEQUENCE [LARGE SCALE GENOMIC DNA]</scope>
    <source>
        <strain evidence="10 11">JCM23202</strain>
    </source>
</reference>
<dbReference type="PANTHER" id="PTHR24286">
    <property type="entry name" value="CYTOCHROME P450 26"/>
    <property type="match status" value="1"/>
</dbReference>
<dbReference type="Pfam" id="PF00067">
    <property type="entry name" value="p450"/>
    <property type="match status" value="1"/>
</dbReference>
<feature type="binding site" description="axial binding residue" evidence="8">
    <location>
        <position position="390"/>
    </location>
    <ligand>
        <name>heme</name>
        <dbReference type="ChEBI" id="CHEBI:30413"/>
    </ligand>
    <ligandPart>
        <name>Fe</name>
        <dbReference type="ChEBI" id="CHEBI:18248"/>
    </ligandPart>
</feature>
<dbReference type="GO" id="GO:0005506">
    <property type="term" value="F:iron ion binding"/>
    <property type="evidence" value="ECO:0007669"/>
    <property type="project" value="InterPro"/>
</dbReference>
<dbReference type="GO" id="GO:0020037">
    <property type="term" value="F:heme binding"/>
    <property type="evidence" value="ECO:0007669"/>
    <property type="project" value="InterPro"/>
</dbReference>
<protein>
    <submittedName>
        <fullName evidence="10">Cytochrome P450</fullName>
    </submittedName>
</protein>
<dbReference type="Gene3D" id="1.10.630.10">
    <property type="entry name" value="Cytochrome P450"/>
    <property type="match status" value="1"/>
</dbReference>
<dbReference type="RefSeq" id="WP_185661778.1">
    <property type="nucleotide sequence ID" value="NZ_CAWPOO010000013.1"/>
</dbReference>
<evidence type="ECO:0000256" key="5">
    <source>
        <dbReference type="ARBA" id="ARBA00023002"/>
    </source>
</evidence>